<evidence type="ECO:0008006" key="3">
    <source>
        <dbReference type="Google" id="ProtNLM"/>
    </source>
</evidence>
<organism evidence="2">
    <name type="scientific">Clostridium symbiosum</name>
    <name type="common">Bacteroides symbiosus</name>
    <dbReference type="NCBI Taxonomy" id="1512"/>
    <lineage>
        <taxon>Bacteria</taxon>
        <taxon>Bacillati</taxon>
        <taxon>Bacillota</taxon>
        <taxon>Clostridia</taxon>
        <taxon>Lachnospirales</taxon>
        <taxon>Lachnospiraceae</taxon>
        <taxon>Otoolea</taxon>
    </lineage>
</organism>
<dbReference type="EMBL" id="CACRUA010000032">
    <property type="protein sequence ID" value="VYU62712.1"/>
    <property type="molecule type" value="Genomic_DNA"/>
</dbReference>
<reference evidence="2" key="1">
    <citation type="submission" date="2019-11" db="EMBL/GenBank/DDBJ databases">
        <authorList>
            <person name="Feng L."/>
        </authorList>
    </citation>
    <scope>NUCLEOTIDE SEQUENCE</scope>
    <source>
        <strain evidence="2">CsymbiosumLFYP84</strain>
    </source>
</reference>
<dbReference type="InterPro" id="IPR021215">
    <property type="entry name" value="DUF2752"/>
</dbReference>
<proteinExistence type="predicted"/>
<protein>
    <recommendedName>
        <fullName evidence="3">DUF2752 domain-containing protein</fullName>
    </recommendedName>
</protein>
<sequence length="118" mass="13096">MRILAELIESAGQGIYPCLFHLVTGAYCPGCGGTRALLALLHGRLADSIRLNPLVLYMAVSIPSFLLYRFYCAGKKKPVRPAVWMTALGVGIIILVMNFIIKNYFLLVRHVDLLALIY</sequence>
<dbReference type="Pfam" id="PF10825">
    <property type="entry name" value="DUF2752"/>
    <property type="match status" value="1"/>
</dbReference>
<feature type="transmembrane region" description="Helical" evidence="1">
    <location>
        <begin position="54"/>
        <end position="71"/>
    </location>
</feature>
<evidence type="ECO:0000256" key="1">
    <source>
        <dbReference type="SAM" id="Phobius"/>
    </source>
</evidence>
<keyword evidence="1" id="KW-1133">Transmembrane helix</keyword>
<gene>
    <name evidence="2" type="ORF">CSLFYP84_03021</name>
</gene>
<name>A0A6N3GED1_CLOSY</name>
<keyword evidence="1" id="KW-0472">Membrane</keyword>
<dbReference type="AlphaFoldDB" id="A0A6N3GED1"/>
<dbReference type="RefSeq" id="WP_156684796.1">
    <property type="nucleotide sequence ID" value="NZ_CACRUA010000032.1"/>
</dbReference>
<accession>A0A6N3GED1</accession>
<feature type="transmembrane region" description="Helical" evidence="1">
    <location>
        <begin position="83"/>
        <end position="101"/>
    </location>
</feature>
<evidence type="ECO:0000313" key="2">
    <source>
        <dbReference type="EMBL" id="VYU62712.1"/>
    </source>
</evidence>
<keyword evidence="1" id="KW-0812">Transmembrane</keyword>